<dbReference type="PANTHER" id="PTHR43586">
    <property type="entry name" value="CYSTEINE DESULFURASE"/>
    <property type="match status" value="1"/>
</dbReference>
<comment type="similarity">
    <text evidence="2">Belongs to the class-V pyridoxal-phosphate-dependent aminotransferase family. Csd subfamily.</text>
</comment>
<dbReference type="InterPro" id="IPR016454">
    <property type="entry name" value="Cysteine_dSase"/>
</dbReference>
<dbReference type="RefSeq" id="WP_073076393.1">
    <property type="nucleotide sequence ID" value="NZ_FQXV01000002.1"/>
</dbReference>
<accession>A0A1M5VHA4</accession>
<evidence type="ECO:0000256" key="5">
    <source>
        <dbReference type="ARBA" id="ARBA00050776"/>
    </source>
</evidence>
<dbReference type="AlphaFoldDB" id="A0A1M5VHA4"/>
<name>A0A1M5VHA4_9FIRM</name>
<keyword evidence="9" id="KW-1185">Reference proteome</keyword>
<proteinExistence type="inferred from homology"/>
<dbReference type="PANTHER" id="PTHR43586:SF4">
    <property type="entry name" value="ISOPENICILLIN N EPIMERASE"/>
    <property type="match status" value="1"/>
</dbReference>
<dbReference type="Gene3D" id="3.90.1150.10">
    <property type="entry name" value="Aspartate Aminotransferase, domain 1"/>
    <property type="match status" value="1"/>
</dbReference>
<dbReference type="PROSITE" id="PS00595">
    <property type="entry name" value="AA_TRANSFER_CLASS_5"/>
    <property type="match status" value="1"/>
</dbReference>
<dbReference type="GO" id="GO:0031071">
    <property type="term" value="F:cysteine desulfurase activity"/>
    <property type="evidence" value="ECO:0007669"/>
    <property type="project" value="UniProtKB-EC"/>
</dbReference>
<dbReference type="EMBL" id="FQXV01000002">
    <property type="protein sequence ID" value="SHH74591.1"/>
    <property type="molecule type" value="Genomic_DNA"/>
</dbReference>
<dbReference type="Proteomes" id="UP000183995">
    <property type="component" value="Unassembled WGS sequence"/>
</dbReference>
<comment type="catalytic activity">
    <reaction evidence="5">
        <text>(sulfur carrier)-H + L-cysteine = (sulfur carrier)-SH + L-alanine</text>
        <dbReference type="Rhea" id="RHEA:43892"/>
        <dbReference type="Rhea" id="RHEA-COMP:14737"/>
        <dbReference type="Rhea" id="RHEA-COMP:14739"/>
        <dbReference type="ChEBI" id="CHEBI:29917"/>
        <dbReference type="ChEBI" id="CHEBI:35235"/>
        <dbReference type="ChEBI" id="CHEBI:57972"/>
        <dbReference type="ChEBI" id="CHEBI:64428"/>
        <dbReference type="EC" id="2.8.1.7"/>
    </reaction>
</comment>
<keyword evidence="4" id="KW-0663">Pyridoxal phosphate</keyword>
<evidence type="ECO:0000313" key="8">
    <source>
        <dbReference type="EMBL" id="SHH74591.1"/>
    </source>
</evidence>
<dbReference type="InterPro" id="IPR015424">
    <property type="entry name" value="PyrdxlP-dep_Trfase"/>
</dbReference>
<dbReference type="Gene3D" id="3.40.640.10">
    <property type="entry name" value="Type I PLP-dependent aspartate aminotransferase-like (Major domain)"/>
    <property type="match status" value="1"/>
</dbReference>
<dbReference type="InterPro" id="IPR000192">
    <property type="entry name" value="Aminotrans_V_dom"/>
</dbReference>
<comment type="cofactor">
    <cofactor evidence="1 6">
        <name>pyridoxal 5'-phosphate</name>
        <dbReference type="ChEBI" id="CHEBI:597326"/>
    </cofactor>
</comment>
<dbReference type="InterPro" id="IPR015421">
    <property type="entry name" value="PyrdxlP-dep_Trfase_major"/>
</dbReference>
<evidence type="ECO:0000259" key="7">
    <source>
        <dbReference type="Pfam" id="PF00266"/>
    </source>
</evidence>
<feature type="domain" description="Aminotransferase class V" evidence="7">
    <location>
        <begin position="2"/>
        <end position="366"/>
    </location>
</feature>
<dbReference type="PIRSF" id="PIRSF005572">
    <property type="entry name" value="NifS"/>
    <property type="match status" value="1"/>
</dbReference>
<evidence type="ECO:0000256" key="6">
    <source>
        <dbReference type="RuleBase" id="RU004504"/>
    </source>
</evidence>
<organism evidence="8 9">
    <name type="scientific">Sporobacter termitidis DSM 10068</name>
    <dbReference type="NCBI Taxonomy" id="1123282"/>
    <lineage>
        <taxon>Bacteria</taxon>
        <taxon>Bacillati</taxon>
        <taxon>Bacillota</taxon>
        <taxon>Clostridia</taxon>
        <taxon>Eubacteriales</taxon>
        <taxon>Oscillospiraceae</taxon>
        <taxon>Sporobacter</taxon>
    </lineage>
</organism>
<protein>
    <recommendedName>
        <fullName evidence="3">cysteine desulfurase</fullName>
        <ecNumber evidence="3">2.8.1.7</ecNumber>
    </recommendedName>
</protein>
<dbReference type="OrthoDB" id="9804366at2"/>
<gene>
    <name evidence="8" type="ORF">SAMN02745823_00827</name>
</gene>
<dbReference type="Pfam" id="PF00266">
    <property type="entry name" value="Aminotran_5"/>
    <property type="match status" value="1"/>
</dbReference>
<dbReference type="InterPro" id="IPR020578">
    <property type="entry name" value="Aminotrans_V_PyrdxlP_BS"/>
</dbReference>
<dbReference type="SUPFAM" id="SSF53383">
    <property type="entry name" value="PLP-dependent transferases"/>
    <property type="match status" value="1"/>
</dbReference>
<sequence length="384" mass="40526">MIYLDNAATTLHKPQAVVDAVVSAMQNLGNYGRATHESALNAAYTVFFTRDKLAKLFHCPKTENMVFTANSTEALNIAISGLFGPGDHIVSTDLEHNSVLRPLYRLEEAGAALSFLPADTSGRIDYDDFARLLRPETRAIVCTHASNLTGNVVDIARVGKIAGEHGLLFIVDASQTAGVFPIDMSQMHIDVLCFTGHKGLLGPQGTGGLCVGEGVAIRPFKVGGTGVKTFDKTQPSSLPEALEAGTLNGHGIAGLGAAVDYIQSVGMDEIRHKEQSLAGSFYTAVSALKDVAVYGDFTQAERAPIVTLNIGTLDSADVSFRLSEDYGIATRSGGHCAPRMHNALGTSGQGAVRFSFSCFNTEAEADTAAKAVAELASAYRAGRL</sequence>
<reference evidence="8 9" key="1">
    <citation type="submission" date="2016-11" db="EMBL/GenBank/DDBJ databases">
        <authorList>
            <person name="Jaros S."/>
            <person name="Januszkiewicz K."/>
            <person name="Wedrychowicz H."/>
        </authorList>
    </citation>
    <scope>NUCLEOTIDE SEQUENCE [LARGE SCALE GENOMIC DNA]</scope>
    <source>
        <strain evidence="8 9">DSM 10068</strain>
    </source>
</reference>
<dbReference type="STRING" id="1123282.SAMN02745823_00827"/>
<dbReference type="InterPro" id="IPR015422">
    <property type="entry name" value="PyrdxlP-dep_Trfase_small"/>
</dbReference>
<dbReference type="NCBIfam" id="TIGR01977">
    <property type="entry name" value="am_tr_V_EF2568"/>
    <property type="match status" value="1"/>
</dbReference>
<evidence type="ECO:0000313" key="9">
    <source>
        <dbReference type="Proteomes" id="UP000183995"/>
    </source>
</evidence>
<dbReference type="InterPro" id="IPR010969">
    <property type="entry name" value="Cys_dSase-rel_unknwn_funct"/>
</dbReference>
<evidence type="ECO:0000256" key="2">
    <source>
        <dbReference type="ARBA" id="ARBA00010447"/>
    </source>
</evidence>
<evidence type="ECO:0000256" key="1">
    <source>
        <dbReference type="ARBA" id="ARBA00001933"/>
    </source>
</evidence>
<evidence type="ECO:0000256" key="3">
    <source>
        <dbReference type="ARBA" id="ARBA00012239"/>
    </source>
</evidence>
<dbReference type="EC" id="2.8.1.7" evidence="3"/>
<evidence type="ECO:0000256" key="4">
    <source>
        <dbReference type="ARBA" id="ARBA00022898"/>
    </source>
</evidence>